<name>A0A3M9XQ05_9HYPH</name>
<dbReference type="AlphaFoldDB" id="A0A3M9XQ05"/>
<evidence type="ECO:0000256" key="12">
    <source>
        <dbReference type="ARBA" id="ARBA00049244"/>
    </source>
</evidence>
<evidence type="ECO:0000259" key="13">
    <source>
        <dbReference type="SMART" id="SM00481"/>
    </source>
</evidence>
<dbReference type="Pfam" id="PF14579">
    <property type="entry name" value="HHH_6"/>
    <property type="match status" value="1"/>
</dbReference>
<evidence type="ECO:0000313" key="15">
    <source>
        <dbReference type="Proteomes" id="UP000268623"/>
    </source>
</evidence>
<keyword evidence="9" id="KW-0239">DNA-directed DNA polymerase</keyword>
<dbReference type="Gene3D" id="3.20.20.140">
    <property type="entry name" value="Metal-dependent hydrolases"/>
    <property type="match status" value="1"/>
</dbReference>
<comment type="catalytic activity">
    <reaction evidence="12">
        <text>DNA(n) + a 2'-deoxyribonucleoside 5'-triphosphate = DNA(n+1) + diphosphate</text>
        <dbReference type="Rhea" id="RHEA:22508"/>
        <dbReference type="Rhea" id="RHEA-COMP:17339"/>
        <dbReference type="Rhea" id="RHEA-COMP:17340"/>
        <dbReference type="ChEBI" id="CHEBI:33019"/>
        <dbReference type="ChEBI" id="CHEBI:61560"/>
        <dbReference type="ChEBI" id="CHEBI:173112"/>
        <dbReference type="EC" id="2.7.7.7"/>
    </reaction>
</comment>
<dbReference type="EMBL" id="QWDD01000001">
    <property type="protein sequence ID" value="RNJ50114.1"/>
    <property type="molecule type" value="Genomic_DNA"/>
</dbReference>
<evidence type="ECO:0000256" key="8">
    <source>
        <dbReference type="ARBA" id="ARBA00022705"/>
    </source>
</evidence>
<keyword evidence="5" id="KW-0963">Cytoplasm</keyword>
<evidence type="ECO:0000256" key="10">
    <source>
        <dbReference type="ARBA" id="ARBA00025611"/>
    </source>
</evidence>
<dbReference type="InterPro" id="IPR041931">
    <property type="entry name" value="DNA_pol3_alpha_thumb_dom"/>
</dbReference>
<evidence type="ECO:0000256" key="3">
    <source>
        <dbReference type="ARBA" id="ARBA00012417"/>
    </source>
</evidence>
<gene>
    <name evidence="14" type="ORF">D1O30_11425</name>
</gene>
<protein>
    <recommendedName>
        <fullName evidence="4">DNA polymerase III subunit alpha</fullName>
        <ecNumber evidence="3">2.7.7.7</ecNumber>
    </recommendedName>
</protein>
<keyword evidence="15" id="KW-1185">Reference proteome</keyword>
<dbReference type="Gene3D" id="1.10.10.1600">
    <property type="entry name" value="Bacterial DNA polymerase III alpha subunit, thumb domain"/>
    <property type="match status" value="1"/>
</dbReference>
<feature type="domain" description="Polymerase/histidinol phosphatase N-terminal" evidence="13">
    <location>
        <begin position="9"/>
        <end position="76"/>
    </location>
</feature>
<accession>A0A3M9XQ05</accession>
<dbReference type="GO" id="GO:0008408">
    <property type="term" value="F:3'-5' exonuclease activity"/>
    <property type="evidence" value="ECO:0007669"/>
    <property type="project" value="InterPro"/>
</dbReference>
<organism evidence="14 15">
    <name type="scientific">Methylocystis hirsuta</name>
    <dbReference type="NCBI Taxonomy" id="369798"/>
    <lineage>
        <taxon>Bacteria</taxon>
        <taxon>Pseudomonadati</taxon>
        <taxon>Pseudomonadota</taxon>
        <taxon>Alphaproteobacteria</taxon>
        <taxon>Hyphomicrobiales</taxon>
        <taxon>Methylocystaceae</taxon>
        <taxon>Methylocystis</taxon>
    </lineage>
</organism>
<proteinExistence type="inferred from homology"/>
<keyword evidence="6 14" id="KW-0808">Transferase</keyword>
<evidence type="ECO:0000256" key="5">
    <source>
        <dbReference type="ARBA" id="ARBA00022490"/>
    </source>
</evidence>
<dbReference type="CDD" id="cd04485">
    <property type="entry name" value="DnaE_OBF"/>
    <property type="match status" value="1"/>
</dbReference>
<evidence type="ECO:0000313" key="14">
    <source>
        <dbReference type="EMBL" id="RNJ50114.1"/>
    </source>
</evidence>
<dbReference type="EC" id="2.7.7.7" evidence="3"/>
<evidence type="ECO:0000256" key="6">
    <source>
        <dbReference type="ARBA" id="ARBA00022679"/>
    </source>
</evidence>
<dbReference type="Proteomes" id="UP000268623">
    <property type="component" value="Unassembled WGS sequence"/>
</dbReference>
<comment type="subunit">
    <text evidence="11">DNA polymerase III contains a core (composed of alpha, epsilon and theta chains) that associates with a tau subunit. This core dimerizes to form the POLIII' complex. PolIII' associates with the gamma complex (composed of gamma, delta, delta', psi and chi chains) and with the beta chain to form the complete DNA polymerase III complex.</text>
</comment>
<comment type="caution">
    <text evidence="14">The sequence shown here is derived from an EMBL/GenBank/DDBJ whole genome shotgun (WGS) entry which is preliminary data.</text>
</comment>
<evidence type="ECO:0000256" key="2">
    <source>
        <dbReference type="ARBA" id="ARBA00009496"/>
    </source>
</evidence>
<dbReference type="PANTHER" id="PTHR32294:SF0">
    <property type="entry name" value="DNA POLYMERASE III SUBUNIT ALPHA"/>
    <property type="match status" value="1"/>
</dbReference>
<dbReference type="SUPFAM" id="SSF89550">
    <property type="entry name" value="PHP domain-like"/>
    <property type="match status" value="1"/>
</dbReference>
<dbReference type="InterPro" id="IPR016195">
    <property type="entry name" value="Pol/histidinol_Pase-like"/>
</dbReference>
<reference evidence="14 15" key="1">
    <citation type="submission" date="2018-08" db="EMBL/GenBank/DDBJ databases">
        <title>Genome sequence of Methylocystis hirsuta CSC1, a methanotroph able to accumulate PHAs.</title>
        <authorList>
            <person name="Bordel S."/>
            <person name="Rodriguez E."/>
            <person name="Gancedo J."/>
            <person name="Munoz R."/>
        </authorList>
    </citation>
    <scope>NUCLEOTIDE SEQUENCE [LARGE SCALE GENOMIC DNA]</scope>
    <source>
        <strain evidence="14 15">CSC1</strain>
    </source>
</reference>
<dbReference type="GO" id="GO:0003887">
    <property type="term" value="F:DNA-directed DNA polymerase activity"/>
    <property type="evidence" value="ECO:0007669"/>
    <property type="project" value="UniProtKB-KW"/>
</dbReference>
<keyword evidence="8" id="KW-0235">DNA replication</keyword>
<dbReference type="SMART" id="SM00481">
    <property type="entry name" value="POLIIIAc"/>
    <property type="match status" value="1"/>
</dbReference>
<comment type="function">
    <text evidence="10">DNA polymerase III is a complex, multichain enzyme responsible for most of the replicative synthesis in bacteria. This DNA polymerase also exhibits 3' to 5' exonuclease activity. The alpha chain is the DNA polymerase.</text>
</comment>
<dbReference type="NCBIfam" id="TIGR00594">
    <property type="entry name" value="polc"/>
    <property type="match status" value="1"/>
</dbReference>
<evidence type="ECO:0000256" key="4">
    <source>
        <dbReference type="ARBA" id="ARBA00019114"/>
    </source>
</evidence>
<dbReference type="InterPro" id="IPR040982">
    <property type="entry name" value="DNA_pol3_finger"/>
</dbReference>
<comment type="subcellular location">
    <subcellularLocation>
        <location evidence="1">Cytoplasm</location>
    </subcellularLocation>
</comment>
<sequence length="1153" mass="126224">MPAAEAGFVHLHVHTAYSLREGALSLGKLIDLAARDLQPALAVTDTNNLFAALEFSEKAAKAGLQPIAGAQLRVDFGDGKGGAVTARDDRFANIVLLAQTEAGYRNLMRLASRAFLDVEQGEEPHLTLEALAADAEELIALTGGPDGALDRALAQGRPEQARARLATLERLYGDRLYIEVQRHSLRSERDVEPQLLDLAYRRGLPLVATNEPYFAQPADFEAHDALLCIAEGAVTSVDDRRRVSPEHYFKTRAQMCALFADLQEATANTLEIARRVSFRPLTRKPIMPRFVQEAGDAGSLDEIEAQELRRQAMEGLEQRLAGHGPAPGRTREEYAARLDFELSVIEKMRFPGYFLIVSDFIKFAKSQGIPVGPGRGSGAGSLVAYALTITDLDPIRFGLFFERFLNPERTSMPDFDVDFCQSRRAEVIEYVRERYGVDRVAQIITFGSFLARGVLRSVGRVLEMPLGQVDKLAKLIPQNPAKPVTLAEALTGEQKLREAVEEDERVKRLFKIASALEGLYSNASTHAAGVVIGDRPLHEVTPLYRDPKSDMPATQFNMKWVEPAGLVKFDFLGLKTLTVISTCVSLLQNRGISLNSTAIPLDDEPTFELLRRGETVGLFQVESAGMKKALVDMRPDRFEDLIALVALYRPGPMANIPTYCARKLGDEPIEYDHPELEPILKETFGVITYQEQVQQIAKDIAGYSLGQADILRRAMGKKIKSEMDAQRERFVSGATEHGVPKSTADAIFDSCAKFAEYGFNKSHSAPYAFITYQTAYLKAHYPAEFLAASMTFDKSQTDKLAEFRDEARRMGIAVEPPSINESGVDFDVAPGAEGRLAIRYAFSAIKGVGEAQAESLVRSRGARQFASLADVARRLNPREVNKKTLESLAACGAFNEIEPNRARAFAAIEAMLAAANRHAEDRKAGQNALFGEAEAADLAVPKTPPWPAAETLRREFEAAGFFLSGHPLDAYAGLLPKIRVSRWSEFAASVKRGATAGRLAAVVLDRTERRTKSGSKMGILQLSDVSGQYEAILFQEGLIQYRDLLEKGAAVLVTLSAAVEGEDVRARIVSVEPLAAAAARAQKGLRVVVGDEEPLDGIKTRLAGRGDGEVSILLKRDAGREEIEIRLPGSYPVTPEVAGALRAIPGVLEVEYL</sequence>
<evidence type="ECO:0000256" key="11">
    <source>
        <dbReference type="ARBA" id="ARBA00026073"/>
    </source>
</evidence>
<evidence type="ECO:0000256" key="7">
    <source>
        <dbReference type="ARBA" id="ARBA00022695"/>
    </source>
</evidence>
<evidence type="ECO:0000256" key="9">
    <source>
        <dbReference type="ARBA" id="ARBA00022932"/>
    </source>
</evidence>
<keyword evidence="7 14" id="KW-0548">Nucleotidyltransferase</keyword>
<dbReference type="InterPro" id="IPR029460">
    <property type="entry name" value="DNAPol_HHH"/>
</dbReference>
<dbReference type="InterPro" id="IPR004805">
    <property type="entry name" value="DnaE2/DnaE/PolC"/>
</dbReference>
<dbReference type="InterPro" id="IPR011708">
    <property type="entry name" value="DNA_pol3_alpha_NTPase_dom"/>
</dbReference>
<dbReference type="Gene3D" id="1.10.150.870">
    <property type="match status" value="1"/>
</dbReference>
<dbReference type="Pfam" id="PF17657">
    <property type="entry name" value="DNA_pol3_finger"/>
    <property type="match status" value="1"/>
</dbReference>
<dbReference type="GO" id="GO:0006260">
    <property type="term" value="P:DNA replication"/>
    <property type="evidence" value="ECO:0007669"/>
    <property type="project" value="UniProtKB-KW"/>
</dbReference>
<dbReference type="InterPro" id="IPR004013">
    <property type="entry name" value="PHP_dom"/>
</dbReference>
<dbReference type="NCBIfam" id="NF004226">
    <property type="entry name" value="PRK05673.1"/>
    <property type="match status" value="1"/>
</dbReference>
<dbReference type="OrthoDB" id="9803237at2"/>
<dbReference type="Pfam" id="PF07733">
    <property type="entry name" value="DNA_pol3_alpha"/>
    <property type="match status" value="1"/>
</dbReference>
<dbReference type="GO" id="GO:0005737">
    <property type="term" value="C:cytoplasm"/>
    <property type="evidence" value="ECO:0007669"/>
    <property type="project" value="UniProtKB-SubCell"/>
</dbReference>
<dbReference type="PANTHER" id="PTHR32294">
    <property type="entry name" value="DNA POLYMERASE III SUBUNIT ALPHA"/>
    <property type="match status" value="1"/>
</dbReference>
<evidence type="ECO:0000256" key="1">
    <source>
        <dbReference type="ARBA" id="ARBA00004496"/>
    </source>
</evidence>
<dbReference type="RefSeq" id="WP_123176065.1">
    <property type="nucleotide sequence ID" value="NZ_QWDD01000001.1"/>
</dbReference>
<dbReference type="Pfam" id="PF02811">
    <property type="entry name" value="PHP"/>
    <property type="match status" value="1"/>
</dbReference>
<dbReference type="InterPro" id="IPR049821">
    <property type="entry name" value="PolIIIA_DnaE1_PHP"/>
</dbReference>
<dbReference type="CDD" id="cd07433">
    <property type="entry name" value="PHP_PolIIIA_DnaE1"/>
    <property type="match status" value="1"/>
</dbReference>
<dbReference type="InterPro" id="IPR003141">
    <property type="entry name" value="Pol/His_phosphatase_N"/>
</dbReference>
<comment type="similarity">
    <text evidence="2">Belongs to the DNA polymerase type-C family. DnaE subfamily.</text>
</comment>